<evidence type="ECO:0000256" key="2">
    <source>
        <dbReference type="ARBA" id="ARBA00023277"/>
    </source>
</evidence>
<gene>
    <name evidence="4" type="primary">hldD</name>
    <name evidence="4" type="ORF">SNEC2469_LOCUS32524</name>
</gene>
<dbReference type="Gene3D" id="3.40.50.720">
    <property type="entry name" value="NAD(P)-binding Rossmann-like Domain"/>
    <property type="match status" value="1"/>
</dbReference>
<sequence>ASLSDPPPEVAPAAPPVAGLAAARPRAAVFARVPDLAAVLPADLAARLQLGHPLGQGLLLGARRLGQGAGHLVVLAGDQVHVGQDALELPAELRLGLVPHAGGHAQRAAGQPGQVVDHFALGLHRPAHSRAVAALRGPASLCAKGAPAGSGDQERKALQGGPMILVTGGAGFIGSNLVGALAARGERVVVADWLGRPSDGHEKWRNLAKAELEAIVPPEELLAALELGEFTPDAVFHMGAVSATTETDGDLLAQTNITLSQRLWRWCCETRVPFIYASSA</sequence>
<dbReference type="InterPro" id="IPR036291">
    <property type="entry name" value="NAD(P)-bd_dom_sf"/>
</dbReference>
<organism evidence="4 5">
    <name type="scientific">Symbiodinium necroappetens</name>
    <dbReference type="NCBI Taxonomy" id="1628268"/>
    <lineage>
        <taxon>Eukaryota</taxon>
        <taxon>Sar</taxon>
        <taxon>Alveolata</taxon>
        <taxon>Dinophyceae</taxon>
        <taxon>Suessiales</taxon>
        <taxon>Symbiodiniaceae</taxon>
        <taxon>Symbiodinium</taxon>
    </lineage>
</organism>
<name>A0A813BY62_9DINO</name>
<comment type="caution">
    <text evidence="4">The sequence shown here is derived from an EMBL/GenBank/DDBJ whole genome shotgun (WGS) entry which is preliminary data.</text>
</comment>
<dbReference type="InterPro" id="IPR001509">
    <property type="entry name" value="Epimerase_deHydtase"/>
</dbReference>
<dbReference type="EMBL" id="CAJNJA010082414">
    <property type="protein sequence ID" value="CAE7932652.1"/>
    <property type="molecule type" value="Genomic_DNA"/>
</dbReference>
<accession>A0A813BY62</accession>
<dbReference type="OrthoDB" id="331544at2759"/>
<reference evidence="4" key="1">
    <citation type="submission" date="2021-02" db="EMBL/GenBank/DDBJ databases">
        <authorList>
            <person name="Dougan E. K."/>
            <person name="Rhodes N."/>
            <person name="Thang M."/>
            <person name="Chan C."/>
        </authorList>
    </citation>
    <scope>NUCLEOTIDE SEQUENCE</scope>
</reference>
<keyword evidence="2" id="KW-0119">Carbohydrate metabolism</keyword>
<dbReference type="PANTHER" id="PTHR43103">
    <property type="entry name" value="NUCLEOSIDE-DIPHOSPHATE-SUGAR EPIMERASE"/>
    <property type="match status" value="1"/>
</dbReference>
<feature type="domain" description="NAD-dependent epimerase/dehydratase" evidence="3">
    <location>
        <begin position="164"/>
        <end position="280"/>
    </location>
</feature>
<keyword evidence="5" id="KW-1185">Reference proteome</keyword>
<evidence type="ECO:0000313" key="5">
    <source>
        <dbReference type="Proteomes" id="UP000601435"/>
    </source>
</evidence>
<feature type="non-terminal residue" evidence="4">
    <location>
        <position position="1"/>
    </location>
</feature>
<evidence type="ECO:0000259" key="3">
    <source>
        <dbReference type="Pfam" id="PF01370"/>
    </source>
</evidence>
<evidence type="ECO:0000256" key="1">
    <source>
        <dbReference type="ARBA" id="ARBA00022857"/>
    </source>
</evidence>
<evidence type="ECO:0000313" key="4">
    <source>
        <dbReference type="EMBL" id="CAE7932652.1"/>
    </source>
</evidence>
<keyword evidence="1" id="KW-0521">NADP</keyword>
<dbReference type="AlphaFoldDB" id="A0A813BY62"/>
<feature type="non-terminal residue" evidence="4">
    <location>
        <position position="280"/>
    </location>
</feature>
<proteinExistence type="predicted"/>
<dbReference type="PANTHER" id="PTHR43103:SF3">
    <property type="entry name" value="ADP-L-GLYCERO-D-MANNO-HEPTOSE-6-EPIMERASE"/>
    <property type="match status" value="1"/>
</dbReference>
<dbReference type="Pfam" id="PF01370">
    <property type="entry name" value="Epimerase"/>
    <property type="match status" value="1"/>
</dbReference>
<dbReference type="Proteomes" id="UP000601435">
    <property type="component" value="Unassembled WGS sequence"/>
</dbReference>
<protein>
    <submittedName>
        <fullName evidence="4">HldD protein</fullName>
    </submittedName>
</protein>
<dbReference type="SUPFAM" id="SSF51735">
    <property type="entry name" value="NAD(P)-binding Rossmann-fold domains"/>
    <property type="match status" value="1"/>
</dbReference>